<reference evidence="1" key="2">
    <citation type="submission" date="2022-10" db="EMBL/GenBank/DDBJ databases">
        <title>Human gut microbiome strain richness.</title>
        <authorList>
            <person name="Chen-Liaw A."/>
        </authorList>
    </citation>
    <scope>NUCLEOTIDE SEQUENCE</scope>
    <source>
        <strain evidence="1">1001713st1_F9_1001713B170221_170320</strain>
    </source>
</reference>
<organism evidence="2 3">
    <name type="scientific">Bacteroides uniformis</name>
    <dbReference type="NCBI Taxonomy" id="820"/>
    <lineage>
        <taxon>Bacteria</taxon>
        <taxon>Pseudomonadati</taxon>
        <taxon>Bacteroidota</taxon>
        <taxon>Bacteroidia</taxon>
        <taxon>Bacteroidales</taxon>
        <taxon>Bacteroidaceae</taxon>
        <taxon>Bacteroides</taxon>
    </lineage>
</organism>
<proteinExistence type="predicted"/>
<dbReference type="AlphaFoldDB" id="A0A414IHH0"/>
<dbReference type="RefSeq" id="WP_004318991.1">
    <property type="nucleotide sequence ID" value="NZ_BQNO01000001.1"/>
</dbReference>
<evidence type="ECO:0000313" key="3">
    <source>
        <dbReference type="Proteomes" id="UP000283601"/>
    </source>
</evidence>
<gene>
    <name evidence="2" type="ORF">DW758_13230</name>
    <name evidence="1" type="ORF">POZ10_10965</name>
</gene>
<name>A0A414IHH0_BACUN</name>
<dbReference type="EMBL" id="QSJZ01000010">
    <property type="protein sequence ID" value="RHE22676.1"/>
    <property type="molecule type" value="Genomic_DNA"/>
</dbReference>
<dbReference type="Proteomes" id="UP000283601">
    <property type="component" value="Unassembled WGS sequence"/>
</dbReference>
<evidence type="ECO:0000313" key="1">
    <source>
        <dbReference type="EMBL" id="MDC1901137.1"/>
    </source>
</evidence>
<accession>A0A414IHH0</accession>
<dbReference type="Proteomes" id="UP001222603">
    <property type="component" value="Unassembled WGS sequence"/>
</dbReference>
<comment type="caution">
    <text evidence="2">The sequence shown here is derived from an EMBL/GenBank/DDBJ whole genome shotgun (WGS) entry which is preliminary data.</text>
</comment>
<dbReference type="GeneID" id="86890046"/>
<evidence type="ECO:0000313" key="2">
    <source>
        <dbReference type="EMBL" id="RHE22676.1"/>
    </source>
</evidence>
<sequence length="74" mass="8793">MRALLFHAPAYTADGYDDTRPRLVRAACKGSDNNVERRDIPENGLSVSDWYLRNILYIDARSHERERERERERE</sequence>
<reference evidence="2 3" key="1">
    <citation type="submission" date="2018-08" db="EMBL/GenBank/DDBJ databases">
        <title>A genome reference for cultivated species of the human gut microbiota.</title>
        <authorList>
            <person name="Zou Y."/>
            <person name="Xue W."/>
            <person name="Luo G."/>
        </authorList>
    </citation>
    <scope>NUCLEOTIDE SEQUENCE [LARGE SCALE GENOMIC DNA]</scope>
    <source>
        <strain evidence="2 3">AM29-12AC</strain>
    </source>
</reference>
<protein>
    <submittedName>
        <fullName evidence="2">Uncharacterized protein</fullName>
    </submittedName>
</protein>
<dbReference type="EMBL" id="JAQNSI010000312">
    <property type="protein sequence ID" value="MDC1901137.1"/>
    <property type="molecule type" value="Genomic_DNA"/>
</dbReference>